<sequence length="291" mass="31951">MAAGSTRRKRKLGRYMKALRQRRQPTLIPERVAELARCARPTVTRMEAGTVLPRIHLFSSLLGVYGVTEEERAEALRLWEHASSDTTTIEHADHFTPKYQAFRRDEADAVRERTMDPVAIPGLLQTAAYASAVADGAALFNKQRPDGWELRAAVERQARQQLLRAPGSLELHALIDEAVIRRVVGGRAVMAEQLRYLLSAGSRENVTIQLVPFGAGAYGAMSGPVILLGFEDPEDQDLVYLEHAAGGESLEDEEDVAAFSDTFDQVSRDVALPPTHSAVLIGNVLSALEGR</sequence>
<dbReference type="AlphaFoldDB" id="A0A5B2XE06"/>
<dbReference type="InterPro" id="IPR001387">
    <property type="entry name" value="Cro/C1-type_HTH"/>
</dbReference>
<gene>
    <name evidence="2" type="ORF">F0L68_18000</name>
</gene>
<keyword evidence="3" id="KW-1185">Reference proteome</keyword>
<accession>A0A5B2XE06</accession>
<dbReference type="OrthoDB" id="4285266at2"/>
<reference evidence="2 3" key="1">
    <citation type="submission" date="2019-09" db="EMBL/GenBank/DDBJ databases">
        <title>Goodfellowia gen. nov., a new genus of the Pseudonocardineae related to Actinoalloteichus, containing Goodfellowia coeruleoviolacea gen. nov., comb. nov. gen. nov., comb. nov.</title>
        <authorList>
            <person name="Labeda D."/>
        </authorList>
    </citation>
    <scope>NUCLEOTIDE SEQUENCE [LARGE SCALE GENOMIC DNA]</scope>
    <source>
        <strain evidence="2 3">AN110305</strain>
    </source>
</reference>
<evidence type="ECO:0000259" key="1">
    <source>
        <dbReference type="Pfam" id="PF19054"/>
    </source>
</evidence>
<dbReference type="InterPro" id="IPR043917">
    <property type="entry name" value="DUF5753"/>
</dbReference>
<feature type="domain" description="DUF5753" evidence="1">
    <location>
        <begin position="100"/>
        <end position="281"/>
    </location>
</feature>
<dbReference type="SUPFAM" id="SSF47413">
    <property type="entry name" value="lambda repressor-like DNA-binding domains"/>
    <property type="match status" value="1"/>
</dbReference>
<organism evidence="2 3">
    <name type="scientific">Solihabitans fulvus</name>
    <dbReference type="NCBI Taxonomy" id="1892852"/>
    <lineage>
        <taxon>Bacteria</taxon>
        <taxon>Bacillati</taxon>
        <taxon>Actinomycetota</taxon>
        <taxon>Actinomycetes</taxon>
        <taxon>Pseudonocardiales</taxon>
        <taxon>Pseudonocardiaceae</taxon>
        <taxon>Solihabitans</taxon>
    </lineage>
</organism>
<dbReference type="GO" id="GO:0003677">
    <property type="term" value="F:DNA binding"/>
    <property type="evidence" value="ECO:0007669"/>
    <property type="project" value="InterPro"/>
</dbReference>
<evidence type="ECO:0000313" key="3">
    <source>
        <dbReference type="Proteomes" id="UP000323454"/>
    </source>
</evidence>
<protein>
    <submittedName>
        <fullName evidence="2">Helix-turn-helix domain-containing protein</fullName>
    </submittedName>
</protein>
<proteinExistence type="predicted"/>
<dbReference type="CDD" id="cd00093">
    <property type="entry name" value="HTH_XRE"/>
    <property type="match status" value="1"/>
</dbReference>
<comment type="caution">
    <text evidence="2">The sequence shown here is derived from an EMBL/GenBank/DDBJ whole genome shotgun (WGS) entry which is preliminary data.</text>
</comment>
<name>A0A5B2XE06_9PSEU</name>
<dbReference type="Gene3D" id="1.10.260.40">
    <property type="entry name" value="lambda repressor-like DNA-binding domains"/>
    <property type="match status" value="1"/>
</dbReference>
<dbReference type="InterPro" id="IPR010982">
    <property type="entry name" value="Lambda_DNA-bd_dom_sf"/>
</dbReference>
<reference evidence="2 3" key="2">
    <citation type="submission" date="2019-09" db="EMBL/GenBank/DDBJ databases">
        <authorList>
            <person name="Jin C."/>
        </authorList>
    </citation>
    <scope>NUCLEOTIDE SEQUENCE [LARGE SCALE GENOMIC DNA]</scope>
    <source>
        <strain evidence="2 3">AN110305</strain>
    </source>
</reference>
<dbReference type="EMBL" id="VUOB01000029">
    <property type="protein sequence ID" value="KAA2261335.1"/>
    <property type="molecule type" value="Genomic_DNA"/>
</dbReference>
<dbReference type="Proteomes" id="UP000323454">
    <property type="component" value="Unassembled WGS sequence"/>
</dbReference>
<dbReference type="Pfam" id="PF13560">
    <property type="entry name" value="HTH_31"/>
    <property type="match status" value="1"/>
</dbReference>
<dbReference type="Pfam" id="PF19054">
    <property type="entry name" value="DUF5753"/>
    <property type="match status" value="1"/>
</dbReference>
<evidence type="ECO:0000313" key="2">
    <source>
        <dbReference type="EMBL" id="KAA2261335.1"/>
    </source>
</evidence>